<evidence type="ECO:0000256" key="8">
    <source>
        <dbReference type="ARBA" id="ARBA00022968"/>
    </source>
</evidence>
<dbReference type="EMBL" id="CAJFCJ010000006">
    <property type="protein sequence ID" value="CAD5116276.1"/>
    <property type="molecule type" value="Genomic_DNA"/>
</dbReference>
<gene>
    <name evidence="15" type="ORF">DGYR_LOCUS4914</name>
</gene>
<evidence type="ECO:0000259" key="14">
    <source>
        <dbReference type="Pfam" id="PF15711"/>
    </source>
</evidence>
<sequence>MLGSTVLDKLDFRDNFAMIGQRGLSHGTAIEQVEKGNSEVGTYGNIVTLFGCISVPMGQLLDLQKLYTAKPALPGSQIGETMSNCGVPKDCGKSAFAVHLYSGKGNEESPKICINGKYVFAKDLNDAGRGFNIAIVNPKTKSYSRIGRFDTYLQDSSNLEIFLEMLNEGDIILAVVNDDASRKLTETARRLFSDLGSAMIQNLKFRDSWIYIGQKGLDGFGETEQFCLEKVFVYLEFAGPNGKWPRVIDKRLCVSTKLKGTKIRPDPMSRKNEKRRKFCSKYDGYEDFCEGRIDEPLTPSPLTDGTMGNNPIFDIPIVVVPGLNQNTLRMQLETLLMQPGLRSNKVTVMYDEKFPEAGELAELFSFKTYKLTSSTKYSVQIQKALENIWILYSSAKHVIILEEEVIVSPDFLLFHSQLLPILEKDHTLVGTNSWNPNGFKGHSIANSLVTRSNFFPGYGFLLKRSYYEAFMQKNFEECCSKRSWNTWDIQAGYEVLVPDVSRVFRRPFDGLSQQANMLSEFLNRDRVTNIESKVTLKNTEILQRNAYIAYMKSRIKSATVLDIANSEDCLTGKGLGFYIPAKGGIYTIYFEQTSKHSHWILNQLCRCFGLFSVAGYNCPGLHENTLRFTQGGSEIILVGSNSIYYSLRGSSKAVHLI</sequence>
<dbReference type="SUPFAM" id="SSF53448">
    <property type="entry name" value="Nucleotide-diphospho-sugar transferases"/>
    <property type="match status" value="1"/>
</dbReference>
<dbReference type="GO" id="GO:0000139">
    <property type="term" value="C:Golgi membrane"/>
    <property type="evidence" value="ECO:0007669"/>
    <property type="project" value="UniProtKB-SubCell"/>
</dbReference>
<dbReference type="InterPro" id="IPR029044">
    <property type="entry name" value="Nucleotide-diphossugar_trans"/>
</dbReference>
<evidence type="ECO:0000256" key="10">
    <source>
        <dbReference type="ARBA" id="ARBA00023034"/>
    </source>
</evidence>
<dbReference type="OrthoDB" id="440755at2759"/>
<evidence type="ECO:0000256" key="3">
    <source>
        <dbReference type="ARBA" id="ARBA00006492"/>
    </source>
</evidence>
<feature type="domain" description="ILEI/PANDER" evidence="14">
    <location>
        <begin position="129"/>
        <end position="216"/>
    </location>
</feature>
<keyword evidence="11" id="KW-0472">Membrane</keyword>
<evidence type="ECO:0000256" key="9">
    <source>
        <dbReference type="ARBA" id="ARBA00022989"/>
    </source>
</evidence>
<comment type="similarity">
    <text evidence="3 13">Belongs to the glycosyltransferase 13 family.</text>
</comment>
<dbReference type="Pfam" id="PF15711">
    <property type="entry name" value="ILEI"/>
    <property type="match status" value="1"/>
</dbReference>
<dbReference type="AlphaFoldDB" id="A0A7I8VLS5"/>
<dbReference type="PROSITE" id="PS52031">
    <property type="entry name" value="GG_LECTIN"/>
    <property type="match status" value="1"/>
</dbReference>
<dbReference type="InterPro" id="IPR039477">
    <property type="entry name" value="ILEI/PANDER_dom"/>
</dbReference>
<comment type="cofactor">
    <cofactor evidence="13">
        <name>Mn(2+)</name>
        <dbReference type="ChEBI" id="CHEBI:29035"/>
    </cofactor>
    <text evidence="13">The cofactor is mostly bound to the substrate.</text>
</comment>
<dbReference type="Gene3D" id="3.90.550.10">
    <property type="entry name" value="Spore Coat Polysaccharide Biosynthesis Protein SpsA, Chain A"/>
    <property type="match status" value="1"/>
</dbReference>
<dbReference type="Pfam" id="PF03071">
    <property type="entry name" value="GNT-I"/>
    <property type="match status" value="1"/>
</dbReference>
<evidence type="ECO:0000313" key="16">
    <source>
        <dbReference type="Proteomes" id="UP000549394"/>
    </source>
</evidence>
<dbReference type="GO" id="GO:0047223">
    <property type="term" value="F:beta-1,3-galactosyl-O-glycosyl-glycoprotein beta-1,3-N-acetylglucosaminyltransferase activity"/>
    <property type="evidence" value="ECO:0007669"/>
    <property type="project" value="TreeGrafter"/>
</dbReference>
<accession>A0A7I8VLS5</accession>
<evidence type="ECO:0000256" key="1">
    <source>
        <dbReference type="ARBA" id="ARBA00004323"/>
    </source>
</evidence>
<evidence type="ECO:0000313" key="15">
    <source>
        <dbReference type="EMBL" id="CAD5116276.1"/>
    </source>
</evidence>
<dbReference type="EC" id="2.4.1.101" evidence="13"/>
<proteinExistence type="inferred from homology"/>
<keyword evidence="7 13" id="KW-0479">Metal-binding</keyword>
<evidence type="ECO:0000256" key="12">
    <source>
        <dbReference type="ARBA" id="ARBA00023211"/>
    </source>
</evidence>
<dbReference type="InterPro" id="IPR004139">
    <property type="entry name" value="Glyco_trans_13"/>
</dbReference>
<keyword evidence="12 13" id="KW-0464">Manganese</keyword>
<keyword evidence="5" id="KW-0808">Transferase</keyword>
<dbReference type="UniPathway" id="UPA00378"/>
<protein>
    <recommendedName>
        <fullName evidence="13">Alpha-1,3-mannosyl-glycoprotein 2-beta-N-acetylglucosaminyltransferase</fullName>
        <shortName evidence="13">GNT-I</shortName>
        <shortName evidence="13">GlcNAc-T I</shortName>
        <ecNumber evidence="13">2.4.1.101</ecNumber>
    </recommendedName>
    <alternativeName>
        <fullName evidence="13">N-glycosyl-oligosaccharide-glycoprotein N-acetylglucosaminyltransferase I</fullName>
    </alternativeName>
</protein>
<evidence type="ECO:0000256" key="7">
    <source>
        <dbReference type="ARBA" id="ARBA00022723"/>
    </source>
</evidence>
<keyword evidence="10 13" id="KW-0333">Golgi apparatus</keyword>
<comment type="subcellular location">
    <subcellularLocation>
        <location evidence="1 13">Golgi apparatus membrane</location>
        <topology evidence="1 13">Single-pass type II membrane protein</topology>
    </subcellularLocation>
</comment>
<dbReference type="GO" id="GO:0030145">
    <property type="term" value="F:manganese ion binding"/>
    <property type="evidence" value="ECO:0007669"/>
    <property type="project" value="UniProtKB-UniRule"/>
</dbReference>
<comment type="catalytic activity">
    <reaction evidence="13">
        <text>N(4)-(alpha-D-Man-(1-&gt;3)-[alpha-D-Man-(1-&gt;3)-[alpha-D-Man-(1-&gt;6)]-alpha-D-Man-(1-&gt;6)]-beta-D-Man-(1-&gt;4)-beta-D-GlcNAc-(1-&gt;4)-beta-D-GlcNAc)-L-asparaginyl-[protein] (N-glucan mannose isomer 5A1,2) + UDP-N-acetyl-alpha-D-glucosamine = N(4)-{beta-D-GlcNAc-(1-&gt;2)-alpha-D-Man-(1-&gt;3)-[alpha-D-Man-(1-&gt;3)-[alpha-D-Man-(1-&gt;6)]-alpha-D-Man-(1-&gt;6)]-beta-D-Man-(1-&gt;4)-beta-D-GlcNAc-(1-&gt;4)-beta-D-GlcNAc}-L-asparaginyl-[protein] + UDP + H(+)</text>
        <dbReference type="Rhea" id="RHEA:11456"/>
        <dbReference type="Rhea" id="RHEA-COMP:14367"/>
        <dbReference type="Rhea" id="RHEA-COMP:14368"/>
        <dbReference type="ChEBI" id="CHEBI:15378"/>
        <dbReference type="ChEBI" id="CHEBI:57705"/>
        <dbReference type="ChEBI" id="CHEBI:58223"/>
        <dbReference type="ChEBI" id="CHEBI:59087"/>
        <dbReference type="ChEBI" id="CHEBI:60625"/>
        <dbReference type="EC" id="2.4.1.101"/>
    </reaction>
</comment>
<dbReference type="Proteomes" id="UP000549394">
    <property type="component" value="Unassembled WGS sequence"/>
</dbReference>
<dbReference type="GO" id="GO:0003827">
    <property type="term" value="F:alpha-1,3-mannosylglycoprotein 2-beta-N-acetylglucosaminyltransferase activity"/>
    <property type="evidence" value="ECO:0007669"/>
    <property type="project" value="UniProtKB-UniRule"/>
</dbReference>
<evidence type="ECO:0000256" key="5">
    <source>
        <dbReference type="ARBA" id="ARBA00022679"/>
    </source>
</evidence>
<dbReference type="InterPro" id="IPR052463">
    <property type="entry name" value="O-linked_mannose_GnT"/>
</dbReference>
<dbReference type="PANTHER" id="PTHR46396:SF2">
    <property type="entry name" value="ILEI_PANDER DOMAIN-CONTAINING PROTEIN"/>
    <property type="match status" value="1"/>
</dbReference>
<organism evidence="15 16">
    <name type="scientific">Dimorphilus gyrociliatus</name>
    <dbReference type="NCBI Taxonomy" id="2664684"/>
    <lineage>
        <taxon>Eukaryota</taxon>
        <taxon>Metazoa</taxon>
        <taxon>Spiralia</taxon>
        <taxon>Lophotrochozoa</taxon>
        <taxon>Annelida</taxon>
        <taxon>Polychaeta</taxon>
        <taxon>Polychaeta incertae sedis</taxon>
        <taxon>Dinophilidae</taxon>
        <taxon>Dimorphilus</taxon>
    </lineage>
</organism>
<comment type="function">
    <text evidence="13">Initiates complex N-linked carbohydrate formation. Essential for the conversion of high-mannose to hybrid and complex N-glycans.</text>
</comment>
<comment type="pathway">
    <text evidence="2 13">Protein modification; protein glycosylation.</text>
</comment>
<name>A0A7I8VLS5_9ANNE</name>
<keyword evidence="4 13" id="KW-0328">Glycosyltransferase</keyword>
<evidence type="ECO:0000256" key="11">
    <source>
        <dbReference type="ARBA" id="ARBA00023136"/>
    </source>
</evidence>
<keyword evidence="9" id="KW-1133">Transmembrane helix</keyword>
<keyword evidence="6" id="KW-0812">Transmembrane</keyword>
<evidence type="ECO:0000256" key="13">
    <source>
        <dbReference type="RuleBase" id="RU368119"/>
    </source>
</evidence>
<reference evidence="15 16" key="1">
    <citation type="submission" date="2020-08" db="EMBL/GenBank/DDBJ databases">
        <authorList>
            <person name="Hejnol A."/>
        </authorList>
    </citation>
    <scope>NUCLEOTIDE SEQUENCE [LARGE SCALE GENOMIC DNA]</scope>
</reference>
<evidence type="ECO:0000256" key="6">
    <source>
        <dbReference type="ARBA" id="ARBA00022692"/>
    </source>
</evidence>
<evidence type="ECO:0000256" key="2">
    <source>
        <dbReference type="ARBA" id="ARBA00004922"/>
    </source>
</evidence>
<evidence type="ECO:0000256" key="4">
    <source>
        <dbReference type="ARBA" id="ARBA00022676"/>
    </source>
</evidence>
<keyword evidence="8 13" id="KW-0735">Signal-anchor</keyword>
<dbReference type="PANTHER" id="PTHR46396">
    <property type="entry name" value="PROTEIN O-LINKED-MANNOSE BETA-1,2-N-ACETYLGLUCOSAMINYLTRANSFERASE 1"/>
    <property type="match status" value="1"/>
</dbReference>
<keyword evidence="16" id="KW-1185">Reference proteome</keyword>
<dbReference type="GO" id="GO:0016266">
    <property type="term" value="P:protein O-linked glycosylation via N-acetyl-galactosamine"/>
    <property type="evidence" value="ECO:0007669"/>
    <property type="project" value="TreeGrafter"/>
</dbReference>
<comment type="caution">
    <text evidence="15">The sequence shown here is derived from an EMBL/GenBank/DDBJ whole genome shotgun (WGS) entry which is preliminary data.</text>
</comment>